<protein>
    <submittedName>
        <fullName evidence="2">Uncharacterized protein</fullName>
    </submittedName>
</protein>
<proteinExistence type="predicted"/>
<dbReference type="KEGG" id="stcm:SCMC78_50110"/>
<evidence type="ECO:0000313" key="2">
    <source>
        <dbReference type="EMBL" id="BFP55204.1"/>
    </source>
</evidence>
<name>A0AB33KI59_9ACTN</name>
<dbReference type="EMBL" id="AP035884">
    <property type="protein sequence ID" value="BFP55204.1"/>
    <property type="molecule type" value="Genomic_DNA"/>
</dbReference>
<feature type="region of interest" description="Disordered" evidence="1">
    <location>
        <begin position="33"/>
        <end position="61"/>
    </location>
</feature>
<feature type="compositionally biased region" description="Basic and acidic residues" evidence="1">
    <location>
        <begin position="49"/>
        <end position="61"/>
    </location>
</feature>
<gene>
    <name evidence="2" type="ORF">SCMC78_50110</name>
</gene>
<evidence type="ECO:0000256" key="1">
    <source>
        <dbReference type="SAM" id="MobiDB-lite"/>
    </source>
</evidence>
<organism evidence="2">
    <name type="scientific">Streptomyces sp. CMC78</name>
    <dbReference type="NCBI Taxonomy" id="3231512"/>
    <lineage>
        <taxon>Bacteria</taxon>
        <taxon>Bacillati</taxon>
        <taxon>Actinomycetota</taxon>
        <taxon>Actinomycetes</taxon>
        <taxon>Kitasatosporales</taxon>
        <taxon>Streptomycetaceae</taxon>
        <taxon>Streptomyces</taxon>
    </lineage>
</organism>
<reference evidence="2" key="1">
    <citation type="submission" date="2024-07" db="EMBL/GenBank/DDBJ databases">
        <title>Complete genome sequences of cellulolytic bacteria, Kitasatospora sp. CMC57 and Streptomyces sp. CMC78, isolated from Japanese agricultural soil.</title>
        <authorList>
            <person name="Hashimoto T."/>
            <person name="Ito M."/>
            <person name="Iwamoto M."/>
            <person name="Fukahori D."/>
            <person name="Shoda T."/>
            <person name="Sakoda M."/>
            <person name="Morohoshi T."/>
            <person name="Mitsuboshi M."/>
            <person name="Nishizawa T."/>
        </authorList>
    </citation>
    <scope>NUCLEOTIDE SEQUENCE</scope>
    <source>
        <strain evidence="2">CMC78</strain>
    </source>
</reference>
<sequence length="61" mass="6564">MRAEERTEGVITPSLVAGAEECQGFVRMSGQNIDRVPGRGLDLGPAGHRRGEPAVRRDAYA</sequence>
<dbReference type="AlphaFoldDB" id="A0AB33KI59"/>
<accession>A0AB33KI59</accession>